<evidence type="ECO:0000259" key="8">
    <source>
        <dbReference type="PROSITE" id="PS50893"/>
    </source>
</evidence>
<dbReference type="Proteomes" id="UP001629953">
    <property type="component" value="Unassembled WGS sequence"/>
</dbReference>
<keyword evidence="2 7" id="KW-0812">Transmembrane</keyword>
<evidence type="ECO:0000256" key="2">
    <source>
        <dbReference type="ARBA" id="ARBA00022692"/>
    </source>
</evidence>
<comment type="caution">
    <text evidence="10">The sequence shown here is derived from an EMBL/GenBank/DDBJ whole genome shotgun (WGS) entry which is preliminary data.</text>
</comment>
<dbReference type="PROSITE" id="PS50893">
    <property type="entry name" value="ABC_TRANSPORTER_2"/>
    <property type="match status" value="1"/>
</dbReference>
<evidence type="ECO:0000256" key="5">
    <source>
        <dbReference type="ARBA" id="ARBA00022989"/>
    </source>
</evidence>
<keyword evidence="5 7" id="KW-1133">Transmembrane helix</keyword>
<evidence type="ECO:0000256" key="6">
    <source>
        <dbReference type="ARBA" id="ARBA00023136"/>
    </source>
</evidence>
<dbReference type="Pfam" id="PF00664">
    <property type="entry name" value="ABC_membrane"/>
    <property type="match status" value="1"/>
</dbReference>
<keyword evidence="11" id="KW-1185">Reference proteome</keyword>
<keyword evidence="6 7" id="KW-0472">Membrane</keyword>
<dbReference type="SUPFAM" id="SSF52540">
    <property type="entry name" value="P-loop containing nucleoside triphosphate hydrolases"/>
    <property type="match status" value="1"/>
</dbReference>
<keyword evidence="3" id="KW-0547">Nucleotide-binding</keyword>
<dbReference type="InterPro" id="IPR036640">
    <property type="entry name" value="ABC1_TM_sf"/>
</dbReference>
<dbReference type="CDD" id="cd18584">
    <property type="entry name" value="ABC_6TM_AarD_CydD"/>
    <property type="match status" value="1"/>
</dbReference>
<feature type="transmembrane region" description="Helical" evidence="7">
    <location>
        <begin position="56"/>
        <end position="77"/>
    </location>
</feature>
<accession>A0ABW9G4Z7</accession>
<keyword evidence="4" id="KW-0067">ATP-binding</keyword>
<dbReference type="Gene3D" id="1.20.1560.10">
    <property type="entry name" value="ABC transporter type 1, transmembrane domain"/>
    <property type="match status" value="1"/>
</dbReference>
<dbReference type="PROSITE" id="PS50929">
    <property type="entry name" value="ABC_TM1F"/>
    <property type="match status" value="1"/>
</dbReference>
<organism evidence="10 11">
    <name type="scientific">Celerinatantimonas yamalensis</name>
    <dbReference type="NCBI Taxonomy" id="559956"/>
    <lineage>
        <taxon>Bacteria</taxon>
        <taxon>Pseudomonadati</taxon>
        <taxon>Pseudomonadota</taxon>
        <taxon>Gammaproteobacteria</taxon>
        <taxon>Celerinatantimonadaceae</taxon>
        <taxon>Celerinatantimonas</taxon>
    </lineage>
</organism>
<dbReference type="InterPro" id="IPR027417">
    <property type="entry name" value="P-loop_NTPase"/>
</dbReference>
<evidence type="ECO:0000256" key="1">
    <source>
        <dbReference type="ARBA" id="ARBA00004651"/>
    </source>
</evidence>
<dbReference type="NCBIfam" id="TIGR02857">
    <property type="entry name" value="CydD"/>
    <property type="match status" value="1"/>
</dbReference>
<feature type="transmembrane region" description="Helical" evidence="7">
    <location>
        <begin position="253"/>
        <end position="271"/>
    </location>
</feature>
<dbReference type="EMBL" id="JBEQCT010000001">
    <property type="protein sequence ID" value="MFM2484113.1"/>
    <property type="molecule type" value="Genomic_DNA"/>
</dbReference>
<dbReference type="PANTHER" id="PTHR24221:SF261">
    <property type="entry name" value="GLUTATHIONE_L-CYSTEINE TRANSPORT SYSTEM ATP-BINDING_PERMEASE PROTEIN CYDD"/>
    <property type="match status" value="1"/>
</dbReference>
<dbReference type="CDD" id="cd03228">
    <property type="entry name" value="ABCC_MRP_Like"/>
    <property type="match status" value="1"/>
</dbReference>
<dbReference type="SUPFAM" id="SSF90123">
    <property type="entry name" value="ABC transporter transmembrane region"/>
    <property type="match status" value="1"/>
</dbReference>
<dbReference type="Gene3D" id="3.40.50.300">
    <property type="entry name" value="P-loop containing nucleotide triphosphate hydrolases"/>
    <property type="match status" value="1"/>
</dbReference>
<feature type="domain" description="ABC transporter" evidence="8">
    <location>
        <begin position="348"/>
        <end position="567"/>
    </location>
</feature>
<sequence>MSNKVQTTKSNNLLKNLQAQQRASFVAAFFAGTVITVTVIIQAALLATIISQLILAHHFAIHLVFWLMITLLVRAIAGFYKDKSCAQASTSIRSSLRRQLIEHLAMLGPARHIIDQDGGLSTTVYEQVDALDDYFSRYQIQAVMCLLIPVAILLAAAYISWFAFTVFALTAPMVIYFMILVGQKAAEANRRQFAVLALLSNQFVDLTRGLFQLRLLTREKKAEQRLTESAEAYQSTTMKVLGLAFLSTATLELFASVSIAIIAVILGLGLVKQVPGYQGQTFLDLHDSLFMLLLAPEYYLPLRQLGGDYHAKQKALAAAEKILEILSINIVHPMTDNQQPLQQANPDIVFSKVSWIIDDRYLLNDINLSIHVAERLWLSGESGAGKSSLLNLLLGFHLDYQGHIQIGGIELKQLDLASWRSQLAWIPQTPEWVSGTLAQNLILGLGAVNDTQVAQALRQAEAAEFIKALPLGLDTPVSELGSGLSGGQLQRLSIARAILSDAPIWLLDEPAAHLDPETAQALYQTLEKVTQGKTTLLISHDTHPVAWCDRALSIHQGALHPFKQEEISDES</sequence>
<dbReference type="PROSITE" id="PS00211">
    <property type="entry name" value="ABC_TRANSPORTER_1"/>
    <property type="match status" value="1"/>
</dbReference>
<evidence type="ECO:0000313" key="11">
    <source>
        <dbReference type="Proteomes" id="UP001629953"/>
    </source>
</evidence>
<evidence type="ECO:0000256" key="3">
    <source>
        <dbReference type="ARBA" id="ARBA00022741"/>
    </source>
</evidence>
<dbReference type="InterPro" id="IPR017871">
    <property type="entry name" value="ABC_transporter-like_CS"/>
</dbReference>
<reference evidence="10 11" key="1">
    <citation type="journal article" date="2013" name="Int. J. Syst. Evol. Microbiol.">
        <title>Celerinatantimonas yamalensis sp. nov., a cold-adapted diazotrophic bacterium from a cold permafrost brine.</title>
        <authorList>
            <person name="Shcherbakova V."/>
            <person name="Chuvilskaya N."/>
            <person name="Rivkina E."/>
            <person name="Demidov N."/>
            <person name="Uchaeva V."/>
            <person name="Suetin S."/>
            <person name="Suzina N."/>
            <person name="Gilichinsky D."/>
        </authorList>
    </citation>
    <scope>NUCLEOTIDE SEQUENCE [LARGE SCALE GENOMIC DNA]</scope>
    <source>
        <strain evidence="10 11">C7</strain>
    </source>
</reference>
<dbReference type="InterPro" id="IPR011527">
    <property type="entry name" value="ABC1_TM_dom"/>
</dbReference>
<name>A0ABW9G4Z7_9GAMM</name>
<evidence type="ECO:0000256" key="4">
    <source>
        <dbReference type="ARBA" id="ARBA00022840"/>
    </source>
</evidence>
<dbReference type="Pfam" id="PF00005">
    <property type="entry name" value="ABC_tran"/>
    <property type="match status" value="1"/>
</dbReference>
<feature type="transmembrane region" description="Helical" evidence="7">
    <location>
        <begin position="138"/>
        <end position="155"/>
    </location>
</feature>
<dbReference type="PANTHER" id="PTHR24221">
    <property type="entry name" value="ATP-BINDING CASSETTE SUB-FAMILY B"/>
    <property type="match status" value="1"/>
</dbReference>
<evidence type="ECO:0000313" key="10">
    <source>
        <dbReference type="EMBL" id="MFM2484113.1"/>
    </source>
</evidence>
<gene>
    <name evidence="10" type="primary">cydD</name>
    <name evidence="10" type="ORF">ABUE30_03375</name>
</gene>
<evidence type="ECO:0000259" key="9">
    <source>
        <dbReference type="PROSITE" id="PS50929"/>
    </source>
</evidence>
<evidence type="ECO:0000256" key="7">
    <source>
        <dbReference type="SAM" id="Phobius"/>
    </source>
</evidence>
<dbReference type="InterPro" id="IPR039421">
    <property type="entry name" value="Type_1_exporter"/>
</dbReference>
<comment type="subcellular location">
    <subcellularLocation>
        <location evidence="1">Cell membrane</location>
        <topology evidence="1">Multi-pass membrane protein</topology>
    </subcellularLocation>
</comment>
<feature type="transmembrane region" description="Helical" evidence="7">
    <location>
        <begin position="161"/>
        <end position="181"/>
    </location>
</feature>
<protein>
    <submittedName>
        <fullName evidence="10">Thiol reductant ABC exporter subunit CydD</fullName>
    </submittedName>
</protein>
<feature type="domain" description="ABC transmembrane type-1" evidence="9">
    <location>
        <begin position="26"/>
        <end position="314"/>
    </location>
</feature>
<dbReference type="InterPro" id="IPR003439">
    <property type="entry name" value="ABC_transporter-like_ATP-bd"/>
</dbReference>
<proteinExistence type="predicted"/>
<feature type="transmembrane region" description="Helical" evidence="7">
    <location>
        <begin position="25"/>
        <end position="50"/>
    </location>
</feature>
<dbReference type="InterPro" id="IPR014216">
    <property type="entry name" value="ABC_transptr_CydD"/>
</dbReference>